<reference evidence="1" key="1">
    <citation type="submission" date="2021-01" db="EMBL/GenBank/DDBJ databases">
        <authorList>
            <consortium name="Genoscope - CEA"/>
            <person name="William W."/>
        </authorList>
    </citation>
    <scope>NUCLEOTIDE SEQUENCE</scope>
</reference>
<dbReference type="PANTHER" id="PTHR45619">
    <property type="entry name" value="SERINE/THREONINE-PROTEIN PHOSPHATASE PP2A-RELATED"/>
    <property type="match status" value="1"/>
</dbReference>
<protein>
    <submittedName>
        <fullName evidence="1">Uncharacterized protein</fullName>
    </submittedName>
</protein>
<proteinExistence type="predicted"/>
<dbReference type="GO" id="GO:0004722">
    <property type="term" value="F:protein serine/threonine phosphatase activity"/>
    <property type="evidence" value="ECO:0007669"/>
    <property type="project" value="InterPro"/>
</dbReference>
<dbReference type="InterPro" id="IPR047129">
    <property type="entry name" value="PPA2-like"/>
</dbReference>
<keyword evidence="2" id="KW-1185">Reference proteome</keyword>
<name>A0A8S1RDU4_9CILI</name>
<sequence>MCDVLWSDPEVIIGWRVSPRGARYIFGGNITKEFNKTNECSKLFDIGNQDSILILELADNLGKKFKIFFAANVEQRGSIGDILIIFYDTGSFKIEKDYLIRSSSLFFFNRIQQNL</sequence>
<gene>
    <name evidence="1" type="ORF">PSON_ATCC_30995.1.T1650111</name>
</gene>
<evidence type="ECO:0000313" key="1">
    <source>
        <dbReference type="EMBL" id="CAD8126218.1"/>
    </source>
</evidence>
<organism evidence="1 2">
    <name type="scientific">Paramecium sonneborni</name>
    <dbReference type="NCBI Taxonomy" id="65129"/>
    <lineage>
        <taxon>Eukaryota</taxon>
        <taxon>Sar</taxon>
        <taxon>Alveolata</taxon>
        <taxon>Ciliophora</taxon>
        <taxon>Intramacronucleata</taxon>
        <taxon>Oligohymenophorea</taxon>
        <taxon>Peniculida</taxon>
        <taxon>Parameciidae</taxon>
        <taxon>Paramecium</taxon>
    </lineage>
</organism>
<dbReference type="EMBL" id="CAJJDN010000165">
    <property type="protein sequence ID" value="CAD8126218.1"/>
    <property type="molecule type" value="Genomic_DNA"/>
</dbReference>
<evidence type="ECO:0000313" key="2">
    <source>
        <dbReference type="Proteomes" id="UP000692954"/>
    </source>
</evidence>
<comment type="caution">
    <text evidence="1">The sequence shown here is derived from an EMBL/GenBank/DDBJ whole genome shotgun (WGS) entry which is preliminary data.</text>
</comment>
<dbReference type="Proteomes" id="UP000692954">
    <property type="component" value="Unassembled WGS sequence"/>
</dbReference>
<accession>A0A8S1RDU4</accession>
<dbReference type="AlphaFoldDB" id="A0A8S1RDU4"/>